<feature type="region of interest" description="Disordered" evidence="1">
    <location>
        <begin position="62"/>
        <end position="90"/>
    </location>
</feature>
<dbReference type="InterPro" id="IPR003439">
    <property type="entry name" value="ABC_transporter-like_ATP-bd"/>
</dbReference>
<proteinExistence type="predicted"/>
<reference evidence="3" key="1">
    <citation type="submission" date="2018-01" db="EMBL/GenBank/DDBJ databases">
        <authorList>
            <person name="Mao J.F."/>
        </authorList>
    </citation>
    <scope>NUCLEOTIDE SEQUENCE</scope>
    <source>
        <strain evidence="3">Huo1</strain>
        <tissue evidence="3">Leaf</tissue>
    </source>
</reference>
<dbReference type="EMBL" id="PNBA02000015">
    <property type="protein sequence ID" value="KAG6399062.1"/>
    <property type="molecule type" value="Genomic_DNA"/>
</dbReference>
<evidence type="ECO:0000313" key="4">
    <source>
        <dbReference type="Proteomes" id="UP000298416"/>
    </source>
</evidence>
<gene>
    <name evidence="3" type="ORF">SASPL_140536</name>
</gene>
<dbReference type="InterPro" id="IPR013283">
    <property type="entry name" value="RLI1"/>
</dbReference>
<evidence type="ECO:0000256" key="1">
    <source>
        <dbReference type="SAM" id="MobiDB-lite"/>
    </source>
</evidence>
<evidence type="ECO:0000259" key="2">
    <source>
        <dbReference type="Pfam" id="PF00005"/>
    </source>
</evidence>
<dbReference type="PANTHER" id="PTHR19248">
    <property type="entry name" value="ATP-BINDING TRANSPORT PROTEIN-RELATED"/>
    <property type="match status" value="1"/>
</dbReference>
<name>A0A8X8ZBZ3_SALSN</name>
<feature type="domain" description="ABC transporter" evidence="2">
    <location>
        <begin position="219"/>
        <end position="266"/>
    </location>
</feature>
<dbReference type="Pfam" id="PF00005">
    <property type="entry name" value="ABC_tran"/>
    <property type="match status" value="1"/>
</dbReference>
<accession>A0A8X8ZBZ3</accession>
<dbReference type="Gene3D" id="3.40.50.300">
    <property type="entry name" value="P-loop containing nucleotide triphosphate hydrolases"/>
    <property type="match status" value="1"/>
</dbReference>
<dbReference type="AlphaFoldDB" id="A0A8X8ZBZ3"/>
<dbReference type="GO" id="GO:0016887">
    <property type="term" value="F:ATP hydrolysis activity"/>
    <property type="evidence" value="ECO:0007669"/>
    <property type="project" value="InterPro"/>
</dbReference>
<organism evidence="3">
    <name type="scientific">Salvia splendens</name>
    <name type="common">Scarlet sage</name>
    <dbReference type="NCBI Taxonomy" id="180675"/>
    <lineage>
        <taxon>Eukaryota</taxon>
        <taxon>Viridiplantae</taxon>
        <taxon>Streptophyta</taxon>
        <taxon>Embryophyta</taxon>
        <taxon>Tracheophyta</taxon>
        <taxon>Spermatophyta</taxon>
        <taxon>Magnoliopsida</taxon>
        <taxon>eudicotyledons</taxon>
        <taxon>Gunneridae</taxon>
        <taxon>Pentapetalae</taxon>
        <taxon>asterids</taxon>
        <taxon>lamiids</taxon>
        <taxon>Lamiales</taxon>
        <taxon>Lamiaceae</taxon>
        <taxon>Nepetoideae</taxon>
        <taxon>Mentheae</taxon>
        <taxon>Salviinae</taxon>
        <taxon>Salvia</taxon>
        <taxon>Salvia subgen. Calosphace</taxon>
        <taxon>core Calosphace</taxon>
    </lineage>
</organism>
<comment type="caution">
    <text evidence="3">The sequence shown here is derived from an EMBL/GenBank/DDBJ whole genome shotgun (WGS) entry which is preliminary data.</text>
</comment>
<dbReference type="Proteomes" id="UP000298416">
    <property type="component" value="Unassembled WGS sequence"/>
</dbReference>
<evidence type="ECO:0000313" key="3">
    <source>
        <dbReference type="EMBL" id="KAG6399062.1"/>
    </source>
</evidence>
<protein>
    <recommendedName>
        <fullName evidence="2">ABC transporter domain-containing protein</fullName>
    </recommendedName>
</protein>
<dbReference type="SUPFAM" id="SSF52540">
    <property type="entry name" value="P-loop containing nucleoside triphosphate hydrolases"/>
    <property type="match status" value="1"/>
</dbReference>
<keyword evidence="4" id="KW-1185">Reference proteome</keyword>
<sequence>MPCRASSSSFRICETRFRPPSSGGAPMETVSVTSARRCVASACLFSAVDPPLRRIEAAAPRRCCPPSSEPIEPPLPRTSGGGGPASRGSCRRCSQEVRLDTVRSVAAAARRGCLRSRLATALDTPPSDHYLSSSVSASGGTTFDSVVKCGFKAYSYVLEFLSLSPHALAIYCVLHDARCTRELDEPLAPGTSEVRAAGTQPCRVQPLRIRDSYMDPQFVSDVMKPLLEKNLMDKKLQDLSNGELQRVSIIACLGKPADIYLIDEPSTYLDAEQSIVGKPSVANPPQSLLTGMNLFLSASHLTSIVFEEKKVP</sequence>
<dbReference type="InterPro" id="IPR027417">
    <property type="entry name" value="P-loop_NTPase"/>
</dbReference>
<feature type="compositionally biased region" description="Pro residues" evidence="1">
    <location>
        <begin position="67"/>
        <end position="76"/>
    </location>
</feature>
<reference evidence="3" key="2">
    <citation type="submission" date="2020-08" db="EMBL/GenBank/DDBJ databases">
        <title>Plant Genome Project.</title>
        <authorList>
            <person name="Zhang R.-G."/>
        </authorList>
    </citation>
    <scope>NUCLEOTIDE SEQUENCE</scope>
    <source>
        <strain evidence="3">Huo1</strain>
        <tissue evidence="3">Leaf</tissue>
    </source>
</reference>
<dbReference type="GO" id="GO:0005524">
    <property type="term" value="F:ATP binding"/>
    <property type="evidence" value="ECO:0007669"/>
    <property type="project" value="InterPro"/>
</dbReference>